<keyword evidence="2" id="KW-1185">Reference proteome</keyword>
<organism evidence="1 2">
    <name type="scientific">Scleroderma citrinum Foug A</name>
    <dbReference type="NCBI Taxonomy" id="1036808"/>
    <lineage>
        <taxon>Eukaryota</taxon>
        <taxon>Fungi</taxon>
        <taxon>Dikarya</taxon>
        <taxon>Basidiomycota</taxon>
        <taxon>Agaricomycotina</taxon>
        <taxon>Agaricomycetes</taxon>
        <taxon>Agaricomycetidae</taxon>
        <taxon>Boletales</taxon>
        <taxon>Sclerodermatineae</taxon>
        <taxon>Sclerodermataceae</taxon>
        <taxon>Scleroderma</taxon>
    </lineage>
</organism>
<dbReference type="InParanoid" id="A0A0C3D761"/>
<protein>
    <submittedName>
        <fullName evidence="1">Uncharacterized protein</fullName>
    </submittedName>
</protein>
<accession>A0A0C3D761</accession>
<dbReference type="EMBL" id="KN822218">
    <property type="protein sequence ID" value="KIM52239.1"/>
    <property type="molecule type" value="Genomic_DNA"/>
</dbReference>
<reference evidence="1 2" key="1">
    <citation type="submission" date="2014-04" db="EMBL/GenBank/DDBJ databases">
        <authorList>
            <consortium name="DOE Joint Genome Institute"/>
            <person name="Kuo A."/>
            <person name="Kohler A."/>
            <person name="Nagy L.G."/>
            <person name="Floudas D."/>
            <person name="Copeland A."/>
            <person name="Barry K.W."/>
            <person name="Cichocki N."/>
            <person name="Veneault-Fourrey C."/>
            <person name="LaButti K."/>
            <person name="Lindquist E.A."/>
            <person name="Lipzen A."/>
            <person name="Lundell T."/>
            <person name="Morin E."/>
            <person name="Murat C."/>
            <person name="Sun H."/>
            <person name="Tunlid A."/>
            <person name="Henrissat B."/>
            <person name="Grigoriev I.V."/>
            <person name="Hibbett D.S."/>
            <person name="Martin F."/>
            <person name="Nordberg H.P."/>
            <person name="Cantor M.N."/>
            <person name="Hua S.X."/>
        </authorList>
    </citation>
    <scope>NUCLEOTIDE SEQUENCE [LARGE SCALE GENOMIC DNA]</scope>
    <source>
        <strain evidence="1 2">Foug A</strain>
    </source>
</reference>
<proteinExistence type="predicted"/>
<dbReference type="OrthoDB" id="2659971at2759"/>
<sequence length="131" mass="14888">MCNLVVPIRTCSKCHRKERLFEDGVSSEKTDSSGLLEYMDPAQDCYSRWCVFSSEHPKSCSHCWLTCKHSHGRTREIQGGSSSYVCHSCEPRERRQQTWKPPRPVQAKATFRQGASHGFLGVSRLVTALAR</sequence>
<name>A0A0C3D761_9AGAM</name>
<dbReference type="HOGENOM" id="CLU_158817_0_0_1"/>
<dbReference type="Proteomes" id="UP000053989">
    <property type="component" value="Unassembled WGS sequence"/>
</dbReference>
<evidence type="ECO:0000313" key="2">
    <source>
        <dbReference type="Proteomes" id="UP000053989"/>
    </source>
</evidence>
<dbReference type="AlphaFoldDB" id="A0A0C3D761"/>
<gene>
    <name evidence="1" type="ORF">SCLCIDRAFT_141594</name>
</gene>
<evidence type="ECO:0000313" key="1">
    <source>
        <dbReference type="EMBL" id="KIM52239.1"/>
    </source>
</evidence>
<reference evidence="2" key="2">
    <citation type="submission" date="2015-01" db="EMBL/GenBank/DDBJ databases">
        <title>Evolutionary Origins and Diversification of the Mycorrhizal Mutualists.</title>
        <authorList>
            <consortium name="DOE Joint Genome Institute"/>
            <consortium name="Mycorrhizal Genomics Consortium"/>
            <person name="Kohler A."/>
            <person name="Kuo A."/>
            <person name="Nagy L.G."/>
            <person name="Floudas D."/>
            <person name="Copeland A."/>
            <person name="Barry K.W."/>
            <person name="Cichocki N."/>
            <person name="Veneault-Fourrey C."/>
            <person name="LaButti K."/>
            <person name="Lindquist E.A."/>
            <person name="Lipzen A."/>
            <person name="Lundell T."/>
            <person name="Morin E."/>
            <person name="Murat C."/>
            <person name="Riley R."/>
            <person name="Ohm R."/>
            <person name="Sun H."/>
            <person name="Tunlid A."/>
            <person name="Henrissat B."/>
            <person name="Grigoriev I.V."/>
            <person name="Hibbett D.S."/>
            <person name="Martin F."/>
        </authorList>
    </citation>
    <scope>NUCLEOTIDE SEQUENCE [LARGE SCALE GENOMIC DNA]</scope>
    <source>
        <strain evidence="2">Foug A</strain>
    </source>
</reference>